<evidence type="ECO:0000313" key="2">
    <source>
        <dbReference type="Proteomes" id="UP000247932"/>
    </source>
</evidence>
<evidence type="ECO:0000313" key="1">
    <source>
        <dbReference type="EMBL" id="PXZ06276.1"/>
    </source>
</evidence>
<proteinExistence type="predicted"/>
<dbReference type="Proteomes" id="UP000247932">
    <property type="component" value="Unassembled WGS sequence"/>
</dbReference>
<sequence length="117" mass="13387">MPDRVSSIWTRRQWNVAVNHRDTKPRVGGVYARISLQTAYKEITCYLPLGDKVLVTKEFSLENVLDLIDPNVRNKLNVSLDDIIALSGNYDVTQNLEILQNLTVLLDTSAFCTRYCR</sequence>
<protein>
    <submittedName>
        <fullName evidence="1">Uncharacterized protein</fullName>
    </submittedName>
</protein>
<organism evidence="1 2">
    <name type="scientific">Gilliamella apicola</name>
    <dbReference type="NCBI Taxonomy" id="1196095"/>
    <lineage>
        <taxon>Bacteria</taxon>
        <taxon>Pseudomonadati</taxon>
        <taxon>Pseudomonadota</taxon>
        <taxon>Gammaproteobacteria</taxon>
        <taxon>Orbales</taxon>
        <taxon>Orbaceae</taxon>
        <taxon>Gilliamella</taxon>
    </lineage>
</organism>
<keyword evidence="2" id="KW-1185">Reference proteome</keyword>
<reference evidence="1 2" key="1">
    <citation type="submission" date="2018-05" db="EMBL/GenBank/DDBJ databases">
        <title>Reference genomes for bee gut microbiota database.</title>
        <authorList>
            <person name="Ellegaard K.M."/>
        </authorList>
    </citation>
    <scope>NUCLEOTIDE SEQUENCE [LARGE SCALE GENOMIC DNA]</scope>
    <source>
        <strain evidence="1 2">ESL0182</strain>
    </source>
</reference>
<dbReference type="OrthoDB" id="976756at2"/>
<accession>A0A2V4E5X2</accession>
<dbReference type="EMBL" id="QGLR01000012">
    <property type="protein sequence ID" value="PXZ06276.1"/>
    <property type="molecule type" value="Genomic_DNA"/>
</dbReference>
<comment type="caution">
    <text evidence="1">The sequence shown here is derived from an EMBL/GenBank/DDBJ whole genome shotgun (WGS) entry which is preliminary data.</text>
</comment>
<name>A0A2V4E5X2_9GAMM</name>
<gene>
    <name evidence="1" type="ORF">DKK70_09795</name>
</gene>
<dbReference type="RefSeq" id="WP_110433842.1">
    <property type="nucleotide sequence ID" value="NZ_QGLR01000012.1"/>
</dbReference>
<dbReference type="AlphaFoldDB" id="A0A2V4E5X2"/>